<evidence type="ECO:0000256" key="2">
    <source>
        <dbReference type="ARBA" id="ARBA00022679"/>
    </source>
</evidence>
<protein>
    <submittedName>
        <fullName evidence="3">SAM-dependent methyltransferase</fullName>
    </submittedName>
</protein>
<dbReference type="PANTHER" id="PTHR12049:SF7">
    <property type="entry name" value="PROTEIN ARGININE METHYLTRANSFERASE NDUFAF7, MITOCHONDRIAL"/>
    <property type="match status" value="1"/>
</dbReference>
<evidence type="ECO:0000313" key="3">
    <source>
        <dbReference type="EMBL" id="ARJ56062.1"/>
    </source>
</evidence>
<dbReference type="SUPFAM" id="SSF53335">
    <property type="entry name" value="S-adenosyl-L-methionine-dependent methyltransferases"/>
    <property type="match status" value="1"/>
</dbReference>
<dbReference type="InterPro" id="IPR029063">
    <property type="entry name" value="SAM-dependent_MTases_sf"/>
</dbReference>
<reference evidence="3 4" key="1">
    <citation type="submission" date="2017-04" db="EMBL/GenBank/DDBJ databases">
        <title>Complete genome sequence of the Campylobacter cuniculorum type strain LMG24588.</title>
        <authorList>
            <person name="Miller W.G."/>
            <person name="Yee E."/>
            <person name="Revez J."/>
            <person name="Bono J.L."/>
            <person name="Rossi M."/>
        </authorList>
    </citation>
    <scope>NUCLEOTIDE SEQUENCE [LARGE SCALE GENOMIC DNA]</scope>
    <source>
        <strain evidence="3 4">LMG 24588</strain>
    </source>
</reference>
<dbReference type="InterPro" id="IPR038375">
    <property type="entry name" value="NDUFAF7_sf"/>
</dbReference>
<keyword evidence="2 3" id="KW-0808">Transferase</keyword>
<evidence type="ECO:0000313" key="4">
    <source>
        <dbReference type="Proteomes" id="UP000192902"/>
    </source>
</evidence>
<sequence>MKLSEFFRLWVENYYQNIALIGKKGDFFTAVSVGNLFGTLLAKHFLTLIDKKILTPPLQVIEIGANEGYLSRDFLSALMEFRPEIFKDLEFFIIEPYEKLRALQRKTLQDCELIHKNSLQDCEFSNAYIFCNELFDSFSCELINGKTMAFVDDDFKLYFAPSDEKIQKECEELGLKIGELSQELNLFFKQLDKACKSFVLSGFDYGVLKPDKLSLRIYQKHEVFDPFKLDLKKFFGKSDLTYNVNFTHLLKLIKDYNFKLLAFEKQSQALSKFDFEEVLNHTKNKNIQSYENFLSQAKRLFFGFDDKFHFFEFQKI</sequence>
<dbReference type="PANTHER" id="PTHR12049">
    <property type="entry name" value="PROTEIN ARGININE METHYLTRANSFERASE NDUFAF7, MITOCHONDRIAL"/>
    <property type="match status" value="1"/>
</dbReference>
<dbReference type="STRING" id="1121267.CCUN_0410"/>
<keyword evidence="1 3" id="KW-0489">Methyltransferase</keyword>
<name>A0A1W6BVE7_9BACT</name>
<evidence type="ECO:0000256" key="1">
    <source>
        <dbReference type="ARBA" id="ARBA00022603"/>
    </source>
</evidence>
<dbReference type="RefSeq" id="WP_027305602.1">
    <property type="nucleotide sequence ID" value="NZ_CP020867.1"/>
</dbReference>
<dbReference type="GO" id="GO:0035243">
    <property type="term" value="F:protein-arginine omega-N symmetric methyltransferase activity"/>
    <property type="evidence" value="ECO:0007669"/>
    <property type="project" value="TreeGrafter"/>
</dbReference>
<accession>A0A1W6BVE7</accession>
<organism evidence="3 4">
    <name type="scientific">Campylobacter cuniculorum DSM 23162 = LMG 24588</name>
    <dbReference type="NCBI Taxonomy" id="1121267"/>
    <lineage>
        <taxon>Bacteria</taxon>
        <taxon>Pseudomonadati</taxon>
        <taxon>Campylobacterota</taxon>
        <taxon>Epsilonproteobacteria</taxon>
        <taxon>Campylobacterales</taxon>
        <taxon>Campylobacteraceae</taxon>
        <taxon>Campylobacter</taxon>
    </lineage>
</organism>
<dbReference type="InterPro" id="IPR003788">
    <property type="entry name" value="NDUFAF7"/>
</dbReference>
<dbReference type="GO" id="GO:0032259">
    <property type="term" value="P:methylation"/>
    <property type="evidence" value="ECO:0007669"/>
    <property type="project" value="UniProtKB-KW"/>
</dbReference>
<dbReference type="OrthoDB" id="9794208at2"/>
<dbReference type="eggNOG" id="COG1565">
    <property type="taxonomic scope" value="Bacteria"/>
</dbReference>
<dbReference type="AlphaFoldDB" id="A0A1W6BVE7"/>
<dbReference type="Pfam" id="PF02636">
    <property type="entry name" value="Methyltransf_28"/>
    <property type="match status" value="1"/>
</dbReference>
<dbReference type="KEGG" id="ccun:CCUN_0410"/>
<gene>
    <name evidence="3" type="ORF">CCUN_0410</name>
</gene>
<proteinExistence type="predicted"/>
<dbReference type="EMBL" id="CP020867">
    <property type="protein sequence ID" value="ARJ56062.1"/>
    <property type="molecule type" value="Genomic_DNA"/>
</dbReference>
<dbReference type="Proteomes" id="UP000192902">
    <property type="component" value="Chromosome"/>
</dbReference>
<dbReference type="Gene3D" id="3.40.50.12710">
    <property type="match status" value="1"/>
</dbReference>